<dbReference type="OrthoDB" id="19657at2759"/>
<gene>
    <name evidence="2" type="ORF">PAC_04475</name>
</gene>
<dbReference type="InterPro" id="IPR023296">
    <property type="entry name" value="Glyco_hydro_beta-prop_sf"/>
</dbReference>
<keyword evidence="1" id="KW-0732">Signal</keyword>
<evidence type="ECO:0000313" key="2">
    <source>
        <dbReference type="EMBL" id="CZR54591.1"/>
    </source>
</evidence>
<dbReference type="PANTHER" id="PTHR43301">
    <property type="entry name" value="ARABINAN ENDO-1,5-ALPHA-L-ARABINOSIDASE"/>
    <property type="match status" value="1"/>
</dbReference>
<feature type="chain" id="PRO_5012815130" evidence="1">
    <location>
        <begin position="18"/>
        <end position="334"/>
    </location>
</feature>
<dbReference type="SUPFAM" id="SSF75005">
    <property type="entry name" value="Arabinanase/levansucrase/invertase"/>
    <property type="match status" value="1"/>
</dbReference>
<sequence>MKLPFLSLVVLGASIWALPSVSPSSSSKALGTRVDASLVGYLGVFFLGNTPDVYFYLSNGNNAFSMKALNGGKPVLIPTLGTGGVRDPSIISGGGTEKGKKWYIVGTDLDIGKGNERLVKVEGNDAGMVWVPDALWDESKGQYLIHWASKFYASSDTSHKGTPGPDMIRYAYTSDFKTFTTPQTFISAAPTSIIDLCILPLPSPQSYIRCLKNETATNVYMEYSTTGLLGTWSRPGGRDSYIMSGVEGPYAWLDNVVPGKVDLLLDYFGGDGYRGFVGSLNGTGGGGDVNVGIGGLTNGNWVEAGRSGWPTGLRHGSVVGVSQQHYDALKAKWT</sequence>
<evidence type="ECO:0000313" key="3">
    <source>
        <dbReference type="Proteomes" id="UP000184330"/>
    </source>
</evidence>
<keyword evidence="3" id="KW-1185">Reference proteome</keyword>
<evidence type="ECO:0000256" key="1">
    <source>
        <dbReference type="SAM" id="SignalP"/>
    </source>
</evidence>
<protein>
    <submittedName>
        <fullName evidence="2">Related to putative arabinase</fullName>
    </submittedName>
</protein>
<name>A0A1L7WPB9_9HELO</name>
<dbReference type="InterPro" id="IPR050727">
    <property type="entry name" value="GH43_arabinanases"/>
</dbReference>
<dbReference type="Proteomes" id="UP000184330">
    <property type="component" value="Unassembled WGS sequence"/>
</dbReference>
<reference evidence="2 3" key="1">
    <citation type="submission" date="2016-03" db="EMBL/GenBank/DDBJ databases">
        <authorList>
            <person name="Ploux O."/>
        </authorList>
    </citation>
    <scope>NUCLEOTIDE SEQUENCE [LARGE SCALE GENOMIC DNA]</scope>
    <source>
        <strain evidence="2 3">UAMH 11012</strain>
    </source>
</reference>
<dbReference type="AlphaFoldDB" id="A0A1L7WPB9"/>
<feature type="signal peptide" evidence="1">
    <location>
        <begin position="1"/>
        <end position="17"/>
    </location>
</feature>
<dbReference type="PANTHER" id="PTHR43301:SF8">
    <property type="entry name" value="ARABINOSIDASE-RELATED"/>
    <property type="match status" value="1"/>
</dbReference>
<accession>A0A1L7WPB9</accession>
<dbReference type="STRING" id="576137.A0A1L7WPB9"/>
<dbReference type="CDD" id="cd08983">
    <property type="entry name" value="GH43_Bt3655-like"/>
    <property type="match status" value="1"/>
</dbReference>
<proteinExistence type="predicted"/>
<dbReference type="EMBL" id="FJOG01000005">
    <property type="protein sequence ID" value="CZR54591.1"/>
    <property type="molecule type" value="Genomic_DNA"/>
</dbReference>
<organism evidence="2 3">
    <name type="scientific">Phialocephala subalpina</name>
    <dbReference type="NCBI Taxonomy" id="576137"/>
    <lineage>
        <taxon>Eukaryota</taxon>
        <taxon>Fungi</taxon>
        <taxon>Dikarya</taxon>
        <taxon>Ascomycota</taxon>
        <taxon>Pezizomycotina</taxon>
        <taxon>Leotiomycetes</taxon>
        <taxon>Helotiales</taxon>
        <taxon>Mollisiaceae</taxon>
        <taxon>Phialocephala</taxon>
        <taxon>Phialocephala fortinii species complex</taxon>
    </lineage>
</organism>